<proteinExistence type="predicted"/>
<dbReference type="GO" id="GO:0031464">
    <property type="term" value="C:Cul4A-RING E3 ubiquitin ligase complex"/>
    <property type="evidence" value="ECO:0007669"/>
    <property type="project" value="InterPro"/>
</dbReference>
<dbReference type="AlphaFoldDB" id="A0A7S3H5H1"/>
<dbReference type="PANTHER" id="PTHR31743">
    <property type="entry name" value="TRANSIENT RECEPTOR POTENTIAL CHANNEL 4-ASSOCIATED PROTEIN TCPC4AP"/>
    <property type="match status" value="1"/>
</dbReference>
<dbReference type="EMBL" id="HBIC01028863">
    <property type="protein sequence ID" value="CAE0285663.1"/>
    <property type="molecule type" value="Transcribed_RNA"/>
</dbReference>
<dbReference type="Pfam" id="PF12463">
    <property type="entry name" value="DUF3689"/>
    <property type="match status" value="2"/>
</dbReference>
<dbReference type="GO" id="GO:0006511">
    <property type="term" value="P:ubiquitin-dependent protein catabolic process"/>
    <property type="evidence" value="ECO:0007669"/>
    <property type="project" value="InterPro"/>
</dbReference>
<feature type="region of interest" description="Disordered" evidence="1">
    <location>
        <begin position="797"/>
        <end position="829"/>
    </location>
</feature>
<protein>
    <submittedName>
        <fullName evidence="2">Uncharacterized protein</fullName>
    </submittedName>
</protein>
<dbReference type="PANTHER" id="PTHR31743:SF1">
    <property type="entry name" value="SHORT TRANSIENT RECEPTOR POTENTIAL CHANNEL 4-ASSOCIATED PROTEIN"/>
    <property type="match status" value="1"/>
</dbReference>
<feature type="compositionally biased region" description="Polar residues" evidence="1">
    <location>
        <begin position="809"/>
        <end position="829"/>
    </location>
</feature>
<sequence length="1250" mass="137637">MSAIKSLEELELGNRPWKLPALEKATQKRRDEECGKVISLVNSLKEATSARPIDPEEIHNAVSDIIMKLLDNSDAGDLFAVNTKKTLQRECFVLNGGIDALLILFKPPFLMFGDGRKIPVEQVRRRSEMWNEILVIIREVAYVIPTLQDRIFNTEQMVFFFTMLCHQSVFDNTMNLLEEMLAAREDTFQLSAIPDFYNLMGMFTSRQLAHFCRILSLVLFEPEDRQVMEGSHIIHSTELLQLRRNRMTRNCGGVVERNHGLIIDAPGLLERLVQILRIVNWGPNLADMISHNIVSQTPITSDILTFFSSALGVSDWDHFANLESIVAPEGDTTSGSAPASASPVRAGGAASGPSTPSRNRDLSTLDDEDITAELLNSFSPTQADGSGHPHGGGTMDLSNIVSVMQVARNLGIADMTPLGEALLSATNNHEALLAQRSTAGSQSARRQSLHNISPARAKKELQFHAMLLNPYQIELVFVLCTLLSGRRKIAVQQRLHLASLDTVLLRMFDRMSWGAPPLNPGAAPQHIHGPNCECDAESPVRVQFLRLVHNFYDRDFLGNDNKLLMLSPAERLFVQQERADMDIPRGITENSGLLCKIIHTLSKEPPESIYKFWLSACVENFLRGCGRMGQFLVSKLGMLEYTVKQIVQHDLEGNASLQTFFDLLGEILKCNHSLLDTFNAQLSEEDFQKVCKVTMANLVDSNVFVRSLFLSVEMIAYSYGSCERNDVIYPHPTSGMDLFGFHMNSLNAPQSSLPQQRSGALSYLRDTWVQFEPVVLSRRAVPFSSAQIAADVAANAGTGAKVSPKGRSDSTASTPGRSGVDTNGESSATSSFSTNIIGAFKDIRKATKHFLNFGDNVKSVPSTSSEVVCKPSAEEVDHEGEFFDCRSSPPAASRHSTSFAEAALKPATVSVDAAVQQVLLATSHEQVSETAQEQLRAATPLTVPDNLSRIVKFLTEEKINIIVRLMSTVSLSTINHENICCLNTVVLILLLEHKRGELASILSKVRSKADENFIAAHKAKHTTINKLSVSLVDLLTTPKKVDTTKRCACCLDPRAVSSNLTVPALPPSTGTKLTMDEEENNVVYCGICDAVTETVGASATPPVQDDIAQQSATDDDSPENLEAPSPIKFEVAGAGGDLAETEAETEAEAETIPPTKTTGSAVLCRNFRELLWYWQQYYLRRGRDRLSIEFSAHLPFRYWQALVVLMCADDGAPTSLLSEPMCLPPGPYQRPIPFHPAACPSDRNTVWNEL</sequence>
<gene>
    <name evidence="2" type="ORF">SELO1098_LOCUS14504</name>
</gene>
<organism evidence="2">
    <name type="scientific">Spumella elongata</name>
    <dbReference type="NCBI Taxonomy" id="89044"/>
    <lineage>
        <taxon>Eukaryota</taxon>
        <taxon>Sar</taxon>
        <taxon>Stramenopiles</taxon>
        <taxon>Ochrophyta</taxon>
        <taxon>Chrysophyceae</taxon>
        <taxon>Chromulinales</taxon>
        <taxon>Chromulinaceae</taxon>
        <taxon>Spumella</taxon>
    </lineage>
</organism>
<feature type="region of interest" description="Disordered" evidence="1">
    <location>
        <begin position="1099"/>
        <end position="1123"/>
    </location>
</feature>
<accession>A0A7S3H5H1</accession>
<dbReference type="InterPro" id="IPR022162">
    <property type="entry name" value="TRPC4AP"/>
</dbReference>
<feature type="compositionally biased region" description="Low complexity" evidence="1">
    <location>
        <begin position="334"/>
        <end position="354"/>
    </location>
</feature>
<evidence type="ECO:0000256" key="1">
    <source>
        <dbReference type="SAM" id="MobiDB-lite"/>
    </source>
</evidence>
<evidence type="ECO:0000313" key="2">
    <source>
        <dbReference type="EMBL" id="CAE0285663.1"/>
    </source>
</evidence>
<name>A0A7S3H5H1_9STRA</name>
<dbReference type="GO" id="GO:0019902">
    <property type="term" value="F:phosphatase binding"/>
    <property type="evidence" value="ECO:0007669"/>
    <property type="project" value="TreeGrafter"/>
</dbReference>
<feature type="region of interest" description="Disordered" evidence="1">
    <location>
        <begin position="330"/>
        <end position="363"/>
    </location>
</feature>
<reference evidence="2" key="1">
    <citation type="submission" date="2021-01" db="EMBL/GenBank/DDBJ databases">
        <authorList>
            <person name="Corre E."/>
            <person name="Pelletier E."/>
            <person name="Niang G."/>
            <person name="Scheremetjew M."/>
            <person name="Finn R."/>
            <person name="Kale V."/>
            <person name="Holt S."/>
            <person name="Cochrane G."/>
            <person name="Meng A."/>
            <person name="Brown T."/>
            <person name="Cohen L."/>
        </authorList>
    </citation>
    <scope>NUCLEOTIDE SEQUENCE</scope>
    <source>
        <strain evidence="2">CCAP 955/1</strain>
    </source>
</reference>